<dbReference type="Proteomes" id="UP001358417">
    <property type="component" value="Unassembled WGS sequence"/>
</dbReference>
<accession>A0AAV9N7L5</accession>
<dbReference type="RefSeq" id="XP_064705522.1">
    <property type="nucleotide sequence ID" value="XM_064847169.1"/>
</dbReference>
<sequence>MDKTTHKDPKSKLRFRISSKISKSDIKQLAYIHVEALRDDDSATVKFADKDEFRCKIQEMLEGQLIATGMSVRPEFTTSCVDQWFIIKASLIDSSEYNESEKIIGWASWLHEGSESGTVSATRMLVSDQGNSKENNQKLLQFNHGLGAFVRRHQTRIYAEWCSKRSEEASEYLSLRACFILPEFQRCGVGGALVRYGCERADLLGLDTLVTSTQVAKSLYESVGKFEVFEQLEVNLNDFDDKTKRHDSQGQESARNYRFWFLARIHGGWKHTAHKD</sequence>
<dbReference type="GeneID" id="89971768"/>
<evidence type="ECO:0000259" key="1">
    <source>
        <dbReference type="PROSITE" id="PS51186"/>
    </source>
</evidence>
<dbReference type="PANTHER" id="PTHR42791:SF16">
    <property type="entry name" value="N-ACETYLTRANSFERASE DOMAIN-CONTAINING PROTEIN"/>
    <property type="match status" value="1"/>
</dbReference>
<dbReference type="InterPro" id="IPR016181">
    <property type="entry name" value="Acyl_CoA_acyltransferase"/>
</dbReference>
<dbReference type="SUPFAM" id="SSF55729">
    <property type="entry name" value="Acyl-CoA N-acyltransferases (Nat)"/>
    <property type="match status" value="1"/>
</dbReference>
<dbReference type="AlphaFoldDB" id="A0AAV9N7L5"/>
<dbReference type="InterPro" id="IPR000182">
    <property type="entry name" value="GNAT_dom"/>
</dbReference>
<dbReference type="Pfam" id="PF00583">
    <property type="entry name" value="Acetyltransf_1"/>
    <property type="match status" value="1"/>
</dbReference>
<dbReference type="EMBL" id="JAVRRD010000016">
    <property type="protein sequence ID" value="KAK5051022.1"/>
    <property type="molecule type" value="Genomic_DNA"/>
</dbReference>
<gene>
    <name evidence="2" type="ORF">LTR84_003581</name>
</gene>
<organism evidence="2 3">
    <name type="scientific">Exophiala bonariae</name>
    <dbReference type="NCBI Taxonomy" id="1690606"/>
    <lineage>
        <taxon>Eukaryota</taxon>
        <taxon>Fungi</taxon>
        <taxon>Dikarya</taxon>
        <taxon>Ascomycota</taxon>
        <taxon>Pezizomycotina</taxon>
        <taxon>Eurotiomycetes</taxon>
        <taxon>Chaetothyriomycetidae</taxon>
        <taxon>Chaetothyriales</taxon>
        <taxon>Herpotrichiellaceae</taxon>
        <taxon>Exophiala</taxon>
    </lineage>
</organism>
<proteinExistence type="predicted"/>
<dbReference type="PANTHER" id="PTHR42791">
    <property type="entry name" value="GNAT FAMILY ACETYLTRANSFERASE"/>
    <property type="match status" value="1"/>
</dbReference>
<dbReference type="CDD" id="cd04301">
    <property type="entry name" value="NAT_SF"/>
    <property type="match status" value="1"/>
</dbReference>
<dbReference type="Gene3D" id="3.40.630.30">
    <property type="match status" value="1"/>
</dbReference>
<reference evidence="2 3" key="1">
    <citation type="submission" date="2023-08" db="EMBL/GenBank/DDBJ databases">
        <title>Black Yeasts Isolated from many extreme environments.</title>
        <authorList>
            <person name="Coleine C."/>
            <person name="Stajich J.E."/>
            <person name="Selbmann L."/>
        </authorList>
    </citation>
    <scope>NUCLEOTIDE SEQUENCE [LARGE SCALE GENOMIC DNA]</scope>
    <source>
        <strain evidence="2 3">CCFEE 5792</strain>
    </source>
</reference>
<dbReference type="InterPro" id="IPR052523">
    <property type="entry name" value="Trichothecene_AcTrans"/>
</dbReference>
<comment type="caution">
    <text evidence="2">The sequence shown here is derived from an EMBL/GenBank/DDBJ whole genome shotgun (WGS) entry which is preliminary data.</text>
</comment>
<protein>
    <recommendedName>
        <fullName evidence="1">N-acetyltransferase domain-containing protein</fullName>
    </recommendedName>
</protein>
<dbReference type="GO" id="GO:0016747">
    <property type="term" value="F:acyltransferase activity, transferring groups other than amino-acyl groups"/>
    <property type="evidence" value="ECO:0007669"/>
    <property type="project" value="InterPro"/>
</dbReference>
<dbReference type="PROSITE" id="PS51186">
    <property type="entry name" value="GNAT"/>
    <property type="match status" value="1"/>
</dbReference>
<feature type="domain" description="N-acetyltransferase" evidence="1">
    <location>
        <begin position="92"/>
        <end position="247"/>
    </location>
</feature>
<evidence type="ECO:0000313" key="3">
    <source>
        <dbReference type="Proteomes" id="UP001358417"/>
    </source>
</evidence>
<evidence type="ECO:0000313" key="2">
    <source>
        <dbReference type="EMBL" id="KAK5051022.1"/>
    </source>
</evidence>
<name>A0AAV9N7L5_9EURO</name>
<keyword evidence="3" id="KW-1185">Reference proteome</keyword>